<evidence type="ECO:0000313" key="3">
    <source>
        <dbReference type="Proteomes" id="UP000324800"/>
    </source>
</evidence>
<name>A0A5J4WJB4_9EUKA</name>
<dbReference type="PANTHER" id="PTHR33050">
    <property type="entry name" value="REVERSE TRANSCRIPTASE DOMAIN-CONTAINING PROTEIN"/>
    <property type="match status" value="1"/>
</dbReference>
<protein>
    <recommendedName>
        <fullName evidence="4">Reverse transcriptase RNase H-like domain-containing protein</fullName>
    </recommendedName>
</protein>
<feature type="region of interest" description="Disordered" evidence="1">
    <location>
        <begin position="229"/>
        <end position="251"/>
    </location>
</feature>
<proteinExistence type="predicted"/>
<evidence type="ECO:0000256" key="1">
    <source>
        <dbReference type="SAM" id="MobiDB-lite"/>
    </source>
</evidence>
<dbReference type="AlphaFoldDB" id="A0A5J4WJB4"/>
<dbReference type="OrthoDB" id="2348824at2759"/>
<organism evidence="2 3">
    <name type="scientific">Streblomastix strix</name>
    <dbReference type="NCBI Taxonomy" id="222440"/>
    <lineage>
        <taxon>Eukaryota</taxon>
        <taxon>Metamonada</taxon>
        <taxon>Preaxostyla</taxon>
        <taxon>Oxymonadida</taxon>
        <taxon>Streblomastigidae</taxon>
        <taxon>Streblomastix</taxon>
    </lineage>
</organism>
<feature type="compositionally biased region" description="Polar residues" evidence="1">
    <location>
        <begin position="234"/>
        <end position="243"/>
    </location>
</feature>
<accession>A0A5J4WJB4</accession>
<comment type="caution">
    <text evidence="2">The sequence shown here is derived from an EMBL/GenBank/DDBJ whole genome shotgun (WGS) entry which is preliminary data.</text>
</comment>
<dbReference type="PANTHER" id="PTHR33050:SF7">
    <property type="entry name" value="RIBONUCLEASE H"/>
    <property type="match status" value="1"/>
</dbReference>
<gene>
    <name evidence="2" type="ORF">EZS28_009533</name>
</gene>
<dbReference type="InterPro" id="IPR052055">
    <property type="entry name" value="Hepadnavirus_pol/RT"/>
</dbReference>
<dbReference type="Proteomes" id="UP000324800">
    <property type="component" value="Unassembled WGS sequence"/>
</dbReference>
<evidence type="ECO:0000313" key="2">
    <source>
        <dbReference type="EMBL" id="KAA6394938.1"/>
    </source>
</evidence>
<sequence length="251" mass="28547">MPYNLNRAAAAISLQKLTDRILEKIEAMQIQVHAFHIHGAENIVTDSLSRLASSRDYSLKDEVLQEVLTQLRVKPTIDIFANIRNRKFKRFMSVVQDSWAEAQDCLSVPWLTETPYLHPPIQLIQATLQKIESEGVKALLIVPYWPAQPWWMDLVRVMSKYMILGKSEDVLQPGGRMKKLKKHLPPGKMMTLLIEATRGKNCSNGLQEEEISQNWLSRKLLAAGTAFDHDIDSDQGNSKNTGEASEIQERI</sequence>
<dbReference type="EMBL" id="SNRW01001808">
    <property type="protein sequence ID" value="KAA6394938.1"/>
    <property type="molecule type" value="Genomic_DNA"/>
</dbReference>
<reference evidence="2 3" key="1">
    <citation type="submission" date="2019-03" db="EMBL/GenBank/DDBJ databases">
        <title>Single cell metagenomics reveals metabolic interactions within the superorganism composed of flagellate Streblomastix strix and complex community of Bacteroidetes bacteria on its surface.</title>
        <authorList>
            <person name="Treitli S.C."/>
            <person name="Kolisko M."/>
            <person name="Husnik F."/>
            <person name="Keeling P."/>
            <person name="Hampl V."/>
        </authorList>
    </citation>
    <scope>NUCLEOTIDE SEQUENCE [LARGE SCALE GENOMIC DNA]</scope>
    <source>
        <strain evidence="2">ST1C</strain>
    </source>
</reference>
<evidence type="ECO:0008006" key="4">
    <source>
        <dbReference type="Google" id="ProtNLM"/>
    </source>
</evidence>